<dbReference type="Pfam" id="PF13469">
    <property type="entry name" value="Sulfotransfer_3"/>
    <property type="match status" value="1"/>
</dbReference>
<keyword evidence="3" id="KW-1185">Reference proteome</keyword>
<sequence>MSSEQYDIIFIGGIQRSGTTFLRGLLNNHKDVLILYECAFYKLLYNKYSNGIEKDSIGQFLDDLYNIRRFRLLGIDRQILKEKLRQHGGLVPYPKSIRLVLDIYREQNKPEAKVVGLKNPNALFHLKFIHELFPEASFLNMIRDPRGVLGSLKKKRTKRGSYDRREAIWMVYKRFRDVVNIHKNKQLIPIQHILYRDLVSNPESTIREICKFIGIIWSPDLLNSNKSEVLNIPENERWQHGLALEKPNTDRISAYKDELDQAEIAITEYLLKDELDYFGMPQPTYRTTYTTYWEVFKIYTYRLQKSLGVACF</sequence>
<dbReference type="OrthoDB" id="5432096at2"/>
<organism evidence="2 3">
    <name type="scientific">Aureitalea marina</name>
    <dbReference type="NCBI Taxonomy" id="930804"/>
    <lineage>
        <taxon>Bacteria</taxon>
        <taxon>Pseudomonadati</taxon>
        <taxon>Bacteroidota</taxon>
        <taxon>Flavobacteriia</taxon>
        <taxon>Flavobacteriales</taxon>
        <taxon>Flavobacteriaceae</taxon>
        <taxon>Aureitalea</taxon>
    </lineage>
</organism>
<proteinExistence type="predicted"/>
<comment type="caution">
    <text evidence="2">The sequence shown here is derived from an EMBL/GenBank/DDBJ whole genome shotgun (WGS) entry which is preliminary data.</text>
</comment>
<dbReference type="InterPro" id="IPR026634">
    <property type="entry name" value="TPST-like"/>
</dbReference>
<evidence type="ECO:0000313" key="2">
    <source>
        <dbReference type="EMBL" id="PQB04230.1"/>
    </source>
</evidence>
<name>A0A2S7KNQ0_9FLAO</name>
<keyword evidence="1" id="KW-0808">Transferase</keyword>
<dbReference type="Proteomes" id="UP000239800">
    <property type="component" value="Unassembled WGS sequence"/>
</dbReference>
<protein>
    <recommendedName>
        <fullName evidence="4">Sulfotransferase</fullName>
    </recommendedName>
</protein>
<dbReference type="SUPFAM" id="SSF52540">
    <property type="entry name" value="P-loop containing nucleoside triphosphate hydrolases"/>
    <property type="match status" value="1"/>
</dbReference>
<dbReference type="PANTHER" id="PTHR12788">
    <property type="entry name" value="PROTEIN-TYROSINE SULFOTRANSFERASE 2"/>
    <property type="match status" value="1"/>
</dbReference>
<evidence type="ECO:0008006" key="4">
    <source>
        <dbReference type="Google" id="ProtNLM"/>
    </source>
</evidence>
<evidence type="ECO:0000256" key="1">
    <source>
        <dbReference type="ARBA" id="ARBA00022679"/>
    </source>
</evidence>
<dbReference type="PANTHER" id="PTHR12788:SF10">
    <property type="entry name" value="PROTEIN-TYROSINE SULFOTRANSFERASE"/>
    <property type="match status" value="1"/>
</dbReference>
<evidence type="ECO:0000313" key="3">
    <source>
        <dbReference type="Proteomes" id="UP000239800"/>
    </source>
</evidence>
<dbReference type="EMBL" id="MQUB01000001">
    <property type="protein sequence ID" value="PQB04230.1"/>
    <property type="molecule type" value="Genomic_DNA"/>
</dbReference>
<dbReference type="InterPro" id="IPR027417">
    <property type="entry name" value="P-loop_NTPase"/>
</dbReference>
<dbReference type="AlphaFoldDB" id="A0A2S7KNQ0"/>
<reference evidence="2 3" key="1">
    <citation type="submission" date="2016-11" db="EMBL/GenBank/DDBJ databases">
        <title>Trade-off between light-utilization and light-protection in marine flavobacteria.</title>
        <authorList>
            <person name="Kumagai Y."/>
        </authorList>
    </citation>
    <scope>NUCLEOTIDE SEQUENCE [LARGE SCALE GENOMIC DNA]</scope>
    <source>
        <strain evidence="2 3">NBRC 107741</strain>
    </source>
</reference>
<gene>
    <name evidence="2" type="ORF">BST85_04420</name>
</gene>
<dbReference type="Gene3D" id="3.40.50.300">
    <property type="entry name" value="P-loop containing nucleotide triphosphate hydrolases"/>
    <property type="match status" value="1"/>
</dbReference>
<dbReference type="RefSeq" id="WP_104812158.1">
    <property type="nucleotide sequence ID" value="NZ_MQUB01000001.1"/>
</dbReference>
<dbReference type="GO" id="GO:0008476">
    <property type="term" value="F:protein-tyrosine sulfotransferase activity"/>
    <property type="evidence" value="ECO:0007669"/>
    <property type="project" value="InterPro"/>
</dbReference>
<accession>A0A2S7KNQ0</accession>